<organism evidence="4 5">
    <name type="scientific">Ceratocystis fimbriata CBS 114723</name>
    <dbReference type="NCBI Taxonomy" id="1035309"/>
    <lineage>
        <taxon>Eukaryota</taxon>
        <taxon>Fungi</taxon>
        <taxon>Dikarya</taxon>
        <taxon>Ascomycota</taxon>
        <taxon>Pezizomycotina</taxon>
        <taxon>Sordariomycetes</taxon>
        <taxon>Hypocreomycetidae</taxon>
        <taxon>Microascales</taxon>
        <taxon>Ceratocystidaceae</taxon>
        <taxon>Ceratocystis</taxon>
    </lineage>
</organism>
<evidence type="ECO:0000313" key="4">
    <source>
        <dbReference type="EMBL" id="PHH55591.1"/>
    </source>
</evidence>
<feature type="region of interest" description="Disordered" evidence="2">
    <location>
        <begin position="1572"/>
        <end position="1621"/>
    </location>
</feature>
<dbReference type="EMBL" id="APWK03000009">
    <property type="protein sequence ID" value="PHH55591.1"/>
    <property type="molecule type" value="Genomic_DNA"/>
</dbReference>
<reference evidence="4 5" key="1">
    <citation type="journal article" date="2013" name="Fungal Biol.">
        <title>Analysis of microsatellite markers in the genome of the plant pathogen Ceratocystis fimbriata.</title>
        <authorList>
            <person name="Simpson M.C."/>
            <person name="Wilken P.M."/>
            <person name="Coetzee M.P."/>
            <person name="Wingfield M.J."/>
            <person name="Wingfield B.D."/>
        </authorList>
    </citation>
    <scope>NUCLEOTIDE SEQUENCE [LARGE SCALE GENOMIC DNA]</scope>
    <source>
        <strain evidence="4 5">CBS 114723</strain>
    </source>
</reference>
<comment type="caution">
    <text evidence="4">The sequence shown here is derived from an EMBL/GenBank/DDBJ whole genome shotgun (WGS) entry which is preliminary data.</text>
</comment>
<dbReference type="Pfam" id="PF24883">
    <property type="entry name" value="NPHP3_N"/>
    <property type="match status" value="1"/>
</dbReference>
<reference evidence="4 5" key="2">
    <citation type="journal article" date="2013" name="IMA Fungus">
        <title>IMA Genome-F 1: Ceratocystis fimbriata: Draft nuclear genome sequence for the plant pathogen, Ceratocystis fimbriata.</title>
        <authorList>
            <person name="Wilken P.M."/>
            <person name="Steenkamp E.T."/>
            <person name="Wingfield M.J."/>
            <person name="de Beer Z.W."/>
            <person name="Wingfield B.D."/>
        </authorList>
    </citation>
    <scope>NUCLEOTIDE SEQUENCE [LARGE SCALE GENOMIC DNA]</scope>
    <source>
        <strain evidence="4 5">CBS 114723</strain>
    </source>
</reference>
<evidence type="ECO:0000259" key="3">
    <source>
        <dbReference type="Pfam" id="PF24883"/>
    </source>
</evidence>
<feature type="region of interest" description="Disordered" evidence="2">
    <location>
        <begin position="1"/>
        <end position="26"/>
    </location>
</feature>
<accession>A0A2C5XIS5</accession>
<evidence type="ECO:0000256" key="2">
    <source>
        <dbReference type="SAM" id="MobiDB-lite"/>
    </source>
</evidence>
<feature type="region of interest" description="Disordered" evidence="2">
    <location>
        <begin position="1635"/>
        <end position="1667"/>
    </location>
</feature>
<name>A0A2C5XIS5_9PEZI</name>
<dbReference type="Proteomes" id="UP000222788">
    <property type="component" value="Unassembled WGS sequence"/>
</dbReference>
<feature type="compositionally biased region" description="Basic and acidic residues" evidence="2">
    <location>
        <begin position="12"/>
        <end position="26"/>
    </location>
</feature>
<feature type="domain" description="Nephrocystin 3-like N-terminal" evidence="3">
    <location>
        <begin position="320"/>
        <end position="431"/>
    </location>
</feature>
<sequence>MSHRLKGPLPDLKNKSNELAEREREEKCTQDANRIQDLIETLKSKEVRNDWKNQTAEILEQLLPICSVVVTISGCFYPLAGTAASIIESIGRFALKFMHFNQCLLDLLTQTVKLFEPLNAIIKTNREFESQTPKTIDAKSPDIKTPDNNPSDIKTIDIKSQVEDRNWVELYDTCLNRLRDLWTDIISKIAPNPNSKMVKTSIWAPFEEWKEALENIHADFIKISNFHSVEVLMNTYQLTKDLGRNIDRLKDLVKTNSNQLYKYLEIDSHNPYVGYSPSESRKVLNWLLGEAKDAFPSLDANFITVKPGQQAPPQPKAAGPRAKKILILSGDSSCGKSWALEGLINHLKDKKFRVFSYFRDNSDTRPFDVAHITKALLYRYLSHNSNQAEFFGQLEQGDGKLPESQINHKFIWSKLAQSLALRPGKIVFAIDYAKKNKSSFTSEDWKSISDIIKPFLSSDTRFIFTTRRFPQETPNIEALNQLAVVVDVASKNKQERKAFIKGKWDELKKVGKSLSEAKQKEFRHLLGENSKGDYSKITDFFNMLHKSPYFNQERIESAIRDLGGNRLKIVDTMRNCSHSNRMSDVKFMIAWLTCAFVPSLKVTTFALFRSLTPTQSLQSNTAISERLKEYDLIFQHDPDSDCLTWQVGASCQSFTLADSFRQTKIPCNAAMYDMHDKLILGIKEAFKTDPHPANLIEKAVNEAFNDPTIRNDHDDNLRIAVYCLRVLTRLYDSKQNLRPRFRRGKNAMEHQGFDGEDERFAITYAVASLAEHMKRVKLYRCHPQLRRQAGMLLTCLFLCGERGSNLAFGSNSKNMSYEYWHSSHGPALKNMRSFFVTSEDGVKVLSAWAKDSEIRTGVEELCAAIKPPPSSITDTAVRAKANAQDLAPASSLLPSIHNASNLAHILTRSDSNAPEESKPPIPCVESVETQAELRNSVKRLHHVPVASIHRLWDSLRDPNLPYSEKYKSLLDPIAKVLANTLFYRSGNSEREVQTCAWFLLGYISESEGQAYLASDVGLPDTFLMQPHERRGTVGPHYQECTSLSDTEVFNLARWACRQPQLLLDTIKQLAQSPADSDVNTPPSQLSSSQSQLIEGMVSLRDAFRCQSSSNAKMGSLEASSDIKDTTAPSSIGASTAAVSTFRSPDGKQAVKQILPPIVTLSKFCQSKTHWPQSHCTYEEIKLWMTNTIAGGIEKLPPSALLQGMEQFLWYCVFIPYSDSGSTQGPSLSPESIKRCADYILDRWCTVSAARRLLLIPQSEMSVRIHDDMFQKINRKWAHDQSEKTKEQWLSRADDFVYGILGQEHLRPRLVKLCIGNKDARDVIETLVRHVFDKSNMYGMEVRLKASIGFASIIGLYSNTLSTMRDSVNWLFAALDPKSDLLQKSQKLAKYLKAQRHDNVDLVLKLLTRISRYMDTRSNGEQYAASSFNKLKATLRSVCCDDHAEVMVATNAFHIDPKNDTAFYPKPTEVFITKRLSNLGGPGTQSPVRQTRLLADILLSYGSPFATDAAILYLRKISPTQTPQEVRASFSGSNGSQKACSIREFLLQFHQLPSLRSLPDGLFIDEVEISFKPPGDESHDRHPDLDAEGQSNFNGDDSSDDESAPIEEKRPKSKDTTGHPYPQASRIAEVAVRKDASQAVVPVERAPQDSTGDTSAPEEKHTQDNLKEDSPAYEALETWLKARLLACCVLCNKQLFDSEPSQNTKIYMCQHCGSSTIICSDCKGLNTKSIASIPCFDYDQWVELEPYLSSNSEDEVMKRLLYEATTDIWPMRSGSGKREPIKYQHLNRNINRPAKARSEKGPPKRKMADWHLDAQNKFWEVSVHAKRIKSRRKWSTYKAQVKTIPR</sequence>
<protein>
    <recommendedName>
        <fullName evidence="3">Nephrocystin 3-like N-terminal domain-containing protein</fullName>
    </recommendedName>
</protein>
<gene>
    <name evidence="4" type="ORF">CFIMG_008630RA00001</name>
</gene>
<dbReference type="OrthoDB" id="2913095at2759"/>
<keyword evidence="5" id="KW-1185">Reference proteome</keyword>
<evidence type="ECO:0000313" key="5">
    <source>
        <dbReference type="Proteomes" id="UP000222788"/>
    </source>
</evidence>
<feature type="compositionally biased region" description="Basic and acidic residues" evidence="2">
    <location>
        <begin position="1605"/>
        <end position="1616"/>
    </location>
</feature>
<feature type="compositionally biased region" description="Basic and acidic residues" evidence="2">
    <location>
        <begin position="1656"/>
        <end position="1667"/>
    </location>
</feature>
<evidence type="ECO:0000256" key="1">
    <source>
        <dbReference type="ARBA" id="ARBA00022737"/>
    </source>
</evidence>
<feature type="compositionally biased region" description="Basic and acidic residues" evidence="2">
    <location>
        <begin position="1573"/>
        <end position="1584"/>
    </location>
</feature>
<dbReference type="InterPro" id="IPR056884">
    <property type="entry name" value="NPHP3-like_N"/>
</dbReference>
<keyword evidence="1" id="KW-0677">Repeat</keyword>
<proteinExistence type="predicted"/>